<evidence type="ECO:0000256" key="4">
    <source>
        <dbReference type="ARBA" id="ARBA00022723"/>
    </source>
</evidence>
<proteinExistence type="predicted"/>
<keyword evidence="11" id="KW-1185">Reference proteome</keyword>
<dbReference type="EC" id="2.3.2.27" evidence="2"/>
<gene>
    <name evidence="10" type="ORF">BC936DRAFT_140497</name>
</gene>
<reference evidence="10 11" key="1">
    <citation type="journal article" date="2018" name="New Phytol.">
        <title>Phylogenomics of Endogonaceae and evolution of mycorrhizas within Mucoromycota.</title>
        <authorList>
            <person name="Chang Y."/>
            <person name="Desiro A."/>
            <person name="Na H."/>
            <person name="Sandor L."/>
            <person name="Lipzen A."/>
            <person name="Clum A."/>
            <person name="Barry K."/>
            <person name="Grigoriev I.V."/>
            <person name="Martin F.M."/>
            <person name="Stajich J.E."/>
            <person name="Smith M.E."/>
            <person name="Bonito G."/>
            <person name="Spatafora J.W."/>
        </authorList>
    </citation>
    <scope>NUCLEOTIDE SEQUENCE [LARGE SCALE GENOMIC DNA]</scope>
    <source>
        <strain evidence="10 11">GMNB39</strain>
    </source>
</reference>
<feature type="domain" description="E3 ubiquitin-protein ligase RNF126-like zinc-ribbon" evidence="9">
    <location>
        <begin position="93"/>
        <end position="124"/>
    </location>
</feature>
<dbReference type="Proteomes" id="UP000268093">
    <property type="component" value="Unassembled WGS sequence"/>
</dbReference>
<feature type="compositionally biased region" description="Acidic residues" evidence="8">
    <location>
        <begin position="138"/>
        <end position="155"/>
    </location>
</feature>
<dbReference type="AlphaFoldDB" id="A0A433ASI5"/>
<name>A0A433ASI5_9FUNG</name>
<dbReference type="Pfam" id="PF14369">
    <property type="entry name" value="Zn_ribbon_19"/>
    <property type="match status" value="1"/>
</dbReference>
<accession>A0A433ASI5</accession>
<organism evidence="10 11">
    <name type="scientific">Jimgerdemannia flammicorona</name>
    <dbReference type="NCBI Taxonomy" id="994334"/>
    <lineage>
        <taxon>Eukaryota</taxon>
        <taxon>Fungi</taxon>
        <taxon>Fungi incertae sedis</taxon>
        <taxon>Mucoromycota</taxon>
        <taxon>Mucoromycotina</taxon>
        <taxon>Endogonomycetes</taxon>
        <taxon>Endogonales</taxon>
        <taxon>Endogonaceae</taxon>
        <taxon>Jimgerdemannia</taxon>
    </lineage>
</organism>
<keyword evidence="4" id="KW-0479">Metal-binding</keyword>
<sequence>MADQELGVFVLGHDLATAVMTSQAVIECPTRSYIIPIVISQSHHPSSIFSLCQLYLLTNHTSSLDRTHNTYTHPHITNCKSMSSPIPGARSPRYWCHQCTTEIDVLMAPDPTCPICNRQFVEQIEDENDPRTYIHEAEDDEDSEEWDFSNPDDFDQPPPGGGGRGPNQEMLDLLQNMLQSAMGQNGTITIQTVPLRGGGTGGGATMFVGGTAGGGGAGAGVGTGAGAGAAPAATAAAGDGDGGQPAMDQQIPLFNFLQQAFGTPGAGTTGGGATGGGGGLLNQFFNMVGNPNDYVFSQAGLDNIVSQLMEQAAA</sequence>
<evidence type="ECO:0000313" key="11">
    <source>
        <dbReference type="Proteomes" id="UP000268093"/>
    </source>
</evidence>
<keyword evidence="6" id="KW-0833">Ubl conjugation pathway</keyword>
<evidence type="ECO:0000256" key="8">
    <source>
        <dbReference type="SAM" id="MobiDB-lite"/>
    </source>
</evidence>
<keyword evidence="7" id="KW-0862">Zinc</keyword>
<dbReference type="OrthoDB" id="8062037at2759"/>
<comment type="catalytic activity">
    <reaction evidence="1">
        <text>S-ubiquitinyl-[E2 ubiquitin-conjugating enzyme]-L-cysteine + [acceptor protein]-L-lysine = [E2 ubiquitin-conjugating enzyme]-L-cysteine + N(6)-ubiquitinyl-[acceptor protein]-L-lysine.</text>
        <dbReference type="EC" id="2.3.2.27"/>
    </reaction>
</comment>
<evidence type="ECO:0000313" key="10">
    <source>
        <dbReference type="EMBL" id="RUP05747.1"/>
    </source>
</evidence>
<dbReference type="EMBL" id="RBNI01017148">
    <property type="protein sequence ID" value="RUP05747.1"/>
    <property type="molecule type" value="Genomic_DNA"/>
</dbReference>
<dbReference type="InterPro" id="IPR039525">
    <property type="entry name" value="RNF126-like_zinc-ribbon"/>
</dbReference>
<evidence type="ECO:0000256" key="7">
    <source>
        <dbReference type="ARBA" id="ARBA00022833"/>
    </source>
</evidence>
<dbReference type="GO" id="GO:0008270">
    <property type="term" value="F:zinc ion binding"/>
    <property type="evidence" value="ECO:0007669"/>
    <property type="project" value="UniProtKB-KW"/>
</dbReference>
<keyword evidence="3" id="KW-0808">Transferase</keyword>
<dbReference type="GO" id="GO:0061630">
    <property type="term" value="F:ubiquitin protein ligase activity"/>
    <property type="evidence" value="ECO:0007669"/>
    <property type="project" value="UniProtKB-EC"/>
</dbReference>
<evidence type="ECO:0000256" key="3">
    <source>
        <dbReference type="ARBA" id="ARBA00022679"/>
    </source>
</evidence>
<feature type="region of interest" description="Disordered" evidence="8">
    <location>
        <begin position="138"/>
        <end position="169"/>
    </location>
</feature>
<evidence type="ECO:0000256" key="1">
    <source>
        <dbReference type="ARBA" id="ARBA00000900"/>
    </source>
</evidence>
<evidence type="ECO:0000256" key="5">
    <source>
        <dbReference type="ARBA" id="ARBA00022771"/>
    </source>
</evidence>
<keyword evidence="5" id="KW-0863">Zinc-finger</keyword>
<evidence type="ECO:0000259" key="9">
    <source>
        <dbReference type="Pfam" id="PF14369"/>
    </source>
</evidence>
<evidence type="ECO:0000256" key="6">
    <source>
        <dbReference type="ARBA" id="ARBA00022786"/>
    </source>
</evidence>
<protein>
    <recommendedName>
        <fullName evidence="2">RING-type E3 ubiquitin transferase</fullName>
        <ecNumber evidence="2">2.3.2.27</ecNumber>
    </recommendedName>
</protein>
<comment type="caution">
    <text evidence="10">The sequence shown here is derived from an EMBL/GenBank/DDBJ whole genome shotgun (WGS) entry which is preliminary data.</text>
</comment>
<evidence type="ECO:0000256" key="2">
    <source>
        <dbReference type="ARBA" id="ARBA00012483"/>
    </source>
</evidence>